<gene>
    <name evidence="2" type="ORF">GQ43DRAFT_439732</name>
</gene>
<dbReference type="InterPro" id="IPR057678">
    <property type="entry name" value="DUF7918"/>
</dbReference>
<dbReference type="Proteomes" id="UP000799536">
    <property type="component" value="Unassembled WGS sequence"/>
</dbReference>
<dbReference type="Pfam" id="PF25534">
    <property type="entry name" value="DUF7918"/>
    <property type="match status" value="1"/>
</dbReference>
<comment type="caution">
    <text evidence="2">The sequence shown here is derived from an EMBL/GenBank/DDBJ whole genome shotgun (WGS) entry which is preliminary data.</text>
</comment>
<evidence type="ECO:0000313" key="2">
    <source>
        <dbReference type="EMBL" id="KAF2202396.1"/>
    </source>
</evidence>
<proteinExistence type="predicted"/>
<dbReference type="EMBL" id="ML993938">
    <property type="protein sequence ID" value="KAF2202396.1"/>
    <property type="molecule type" value="Genomic_DNA"/>
</dbReference>
<keyword evidence="3" id="KW-1185">Reference proteome</keyword>
<feature type="domain" description="DUF7918" evidence="1">
    <location>
        <begin position="48"/>
        <end position="182"/>
    </location>
</feature>
<dbReference type="OrthoDB" id="436496at2759"/>
<sequence>MPSFRSINLELRSQFDIDTFPEYYPPTPKSEEGGNNCSKGIAALKAVDDDASTCNVYIPAFPGSHFWINYSISPPIPDVTAYFLFKMYIDGTHVVSWSCGKEDNWSGKTVFVLHEKADSSSDKKRIEKRFFCFSTLDKMGGKRKKNAVNGYDSSNFVEITVHRARGRKRIPRQLEQADKPPKQTPGIR</sequence>
<accession>A0A9P4JMY7</accession>
<dbReference type="AlphaFoldDB" id="A0A9P4JMY7"/>
<protein>
    <recommendedName>
        <fullName evidence="1">DUF7918 domain-containing protein</fullName>
    </recommendedName>
</protein>
<organism evidence="2 3">
    <name type="scientific">Delitschia confertaspora ATCC 74209</name>
    <dbReference type="NCBI Taxonomy" id="1513339"/>
    <lineage>
        <taxon>Eukaryota</taxon>
        <taxon>Fungi</taxon>
        <taxon>Dikarya</taxon>
        <taxon>Ascomycota</taxon>
        <taxon>Pezizomycotina</taxon>
        <taxon>Dothideomycetes</taxon>
        <taxon>Pleosporomycetidae</taxon>
        <taxon>Pleosporales</taxon>
        <taxon>Delitschiaceae</taxon>
        <taxon>Delitschia</taxon>
    </lineage>
</organism>
<reference evidence="2" key="1">
    <citation type="journal article" date="2020" name="Stud. Mycol.">
        <title>101 Dothideomycetes genomes: a test case for predicting lifestyles and emergence of pathogens.</title>
        <authorList>
            <person name="Haridas S."/>
            <person name="Albert R."/>
            <person name="Binder M."/>
            <person name="Bloem J."/>
            <person name="Labutti K."/>
            <person name="Salamov A."/>
            <person name="Andreopoulos B."/>
            <person name="Baker S."/>
            <person name="Barry K."/>
            <person name="Bills G."/>
            <person name="Bluhm B."/>
            <person name="Cannon C."/>
            <person name="Castanera R."/>
            <person name="Culley D."/>
            <person name="Daum C."/>
            <person name="Ezra D."/>
            <person name="Gonzalez J."/>
            <person name="Henrissat B."/>
            <person name="Kuo A."/>
            <person name="Liang C."/>
            <person name="Lipzen A."/>
            <person name="Lutzoni F."/>
            <person name="Magnuson J."/>
            <person name="Mondo S."/>
            <person name="Nolan M."/>
            <person name="Ohm R."/>
            <person name="Pangilinan J."/>
            <person name="Park H.-J."/>
            <person name="Ramirez L."/>
            <person name="Alfaro M."/>
            <person name="Sun H."/>
            <person name="Tritt A."/>
            <person name="Yoshinaga Y."/>
            <person name="Zwiers L.-H."/>
            <person name="Turgeon B."/>
            <person name="Goodwin S."/>
            <person name="Spatafora J."/>
            <person name="Crous P."/>
            <person name="Grigoriev I."/>
        </authorList>
    </citation>
    <scope>NUCLEOTIDE SEQUENCE</scope>
    <source>
        <strain evidence="2">ATCC 74209</strain>
    </source>
</reference>
<name>A0A9P4JMY7_9PLEO</name>
<evidence type="ECO:0000259" key="1">
    <source>
        <dbReference type="Pfam" id="PF25534"/>
    </source>
</evidence>
<evidence type="ECO:0000313" key="3">
    <source>
        <dbReference type="Proteomes" id="UP000799536"/>
    </source>
</evidence>